<proteinExistence type="predicted"/>
<keyword evidence="3" id="KW-1185">Reference proteome</keyword>
<reference evidence="2" key="2">
    <citation type="submission" date="2021-09" db="EMBL/GenBank/DDBJ databases">
        <authorList>
            <person name="Jia N."/>
            <person name="Wang J."/>
            <person name="Shi W."/>
            <person name="Du L."/>
            <person name="Sun Y."/>
            <person name="Zhan W."/>
            <person name="Jiang J."/>
            <person name="Wang Q."/>
            <person name="Zhang B."/>
            <person name="Ji P."/>
            <person name="Sakyi L.B."/>
            <person name="Cui X."/>
            <person name="Yuan T."/>
            <person name="Jiang B."/>
            <person name="Yang W."/>
            <person name="Lam T.T.-Y."/>
            <person name="Chang Q."/>
            <person name="Ding S."/>
            <person name="Wang X."/>
            <person name="Zhu J."/>
            <person name="Ruan X."/>
            <person name="Zhao L."/>
            <person name="Wei J."/>
            <person name="Que T."/>
            <person name="Du C."/>
            <person name="Cheng J."/>
            <person name="Dai P."/>
            <person name="Han X."/>
            <person name="Huang E."/>
            <person name="Gao Y."/>
            <person name="Liu J."/>
            <person name="Shao H."/>
            <person name="Ye R."/>
            <person name="Li L."/>
            <person name="Wei W."/>
            <person name="Wang X."/>
            <person name="Wang C."/>
            <person name="Huo Q."/>
            <person name="Li W."/>
            <person name="Guo W."/>
            <person name="Chen H."/>
            <person name="Chen S."/>
            <person name="Zhou L."/>
            <person name="Zhou L."/>
            <person name="Ni X."/>
            <person name="Tian J."/>
            <person name="Zhou Y."/>
            <person name="Sheng Y."/>
            <person name="Liu T."/>
            <person name="Pan Y."/>
            <person name="Xia L."/>
            <person name="Li J."/>
            <person name="Zhao F."/>
            <person name="Cao W."/>
        </authorList>
    </citation>
    <scope>NUCLEOTIDE SEQUENCE</scope>
    <source>
        <strain evidence="2">Rmic-2018</strain>
        <tissue evidence="2">Larvae</tissue>
    </source>
</reference>
<feature type="compositionally biased region" description="Polar residues" evidence="1">
    <location>
        <begin position="306"/>
        <end position="317"/>
    </location>
</feature>
<name>A0A9J6EXN8_RHIMP</name>
<feature type="region of interest" description="Disordered" evidence="1">
    <location>
        <begin position="100"/>
        <end position="273"/>
    </location>
</feature>
<feature type="compositionally biased region" description="Low complexity" evidence="1">
    <location>
        <begin position="161"/>
        <end position="204"/>
    </location>
</feature>
<feature type="region of interest" description="Disordered" evidence="1">
    <location>
        <begin position="1"/>
        <end position="45"/>
    </location>
</feature>
<feature type="compositionally biased region" description="Low complexity" evidence="1">
    <location>
        <begin position="121"/>
        <end position="130"/>
    </location>
</feature>
<evidence type="ECO:0000313" key="3">
    <source>
        <dbReference type="Proteomes" id="UP000821866"/>
    </source>
</evidence>
<comment type="caution">
    <text evidence="2">The sequence shown here is derived from an EMBL/GenBank/DDBJ whole genome shotgun (WGS) entry which is preliminary data.</text>
</comment>
<feature type="compositionally biased region" description="Basic and acidic residues" evidence="1">
    <location>
        <begin position="208"/>
        <end position="231"/>
    </location>
</feature>
<accession>A0A9J6EXN8</accession>
<gene>
    <name evidence="2" type="ORF">HPB51_004674</name>
</gene>
<dbReference type="EMBL" id="JABSTU010000001">
    <property type="protein sequence ID" value="KAH8038996.1"/>
    <property type="molecule type" value="Genomic_DNA"/>
</dbReference>
<dbReference type="VEuPathDB" id="VectorBase:LOC119161190"/>
<feature type="region of interest" description="Disordered" evidence="1">
    <location>
        <begin position="297"/>
        <end position="317"/>
    </location>
</feature>
<evidence type="ECO:0000313" key="2">
    <source>
        <dbReference type="EMBL" id="KAH8038996.1"/>
    </source>
</evidence>
<evidence type="ECO:0000256" key="1">
    <source>
        <dbReference type="SAM" id="MobiDB-lite"/>
    </source>
</evidence>
<dbReference type="Proteomes" id="UP000821866">
    <property type="component" value="Chromosome 1"/>
</dbReference>
<reference evidence="2" key="1">
    <citation type="journal article" date="2020" name="Cell">
        <title>Large-Scale Comparative Analyses of Tick Genomes Elucidate Their Genetic Diversity and Vector Capacities.</title>
        <authorList>
            <consortium name="Tick Genome and Microbiome Consortium (TIGMIC)"/>
            <person name="Jia N."/>
            <person name="Wang J."/>
            <person name="Shi W."/>
            <person name="Du L."/>
            <person name="Sun Y."/>
            <person name="Zhan W."/>
            <person name="Jiang J.F."/>
            <person name="Wang Q."/>
            <person name="Zhang B."/>
            <person name="Ji P."/>
            <person name="Bell-Sakyi L."/>
            <person name="Cui X.M."/>
            <person name="Yuan T.T."/>
            <person name="Jiang B.G."/>
            <person name="Yang W.F."/>
            <person name="Lam T.T."/>
            <person name="Chang Q.C."/>
            <person name="Ding S.J."/>
            <person name="Wang X.J."/>
            <person name="Zhu J.G."/>
            <person name="Ruan X.D."/>
            <person name="Zhao L."/>
            <person name="Wei J.T."/>
            <person name="Ye R.Z."/>
            <person name="Que T.C."/>
            <person name="Du C.H."/>
            <person name="Zhou Y.H."/>
            <person name="Cheng J.X."/>
            <person name="Dai P.F."/>
            <person name="Guo W.B."/>
            <person name="Han X.H."/>
            <person name="Huang E.J."/>
            <person name="Li L.F."/>
            <person name="Wei W."/>
            <person name="Gao Y.C."/>
            <person name="Liu J.Z."/>
            <person name="Shao H.Z."/>
            <person name="Wang X."/>
            <person name="Wang C.C."/>
            <person name="Yang T.C."/>
            <person name="Huo Q.B."/>
            <person name="Li W."/>
            <person name="Chen H.Y."/>
            <person name="Chen S.E."/>
            <person name="Zhou L.G."/>
            <person name="Ni X.B."/>
            <person name="Tian J.H."/>
            <person name="Sheng Y."/>
            <person name="Liu T."/>
            <person name="Pan Y.S."/>
            <person name="Xia L.Y."/>
            <person name="Li J."/>
            <person name="Zhao F."/>
            <person name="Cao W.C."/>
        </authorList>
    </citation>
    <scope>NUCLEOTIDE SEQUENCE</scope>
    <source>
        <strain evidence="2">Rmic-2018</strain>
    </source>
</reference>
<protein>
    <submittedName>
        <fullName evidence="2">Uncharacterized protein</fullName>
    </submittedName>
</protein>
<dbReference type="AlphaFoldDB" id="A0A9J6EXN8"/>
<organism evidence="2 3">
    <name type="scientific">Rhipicephalus microplus</name>
    <name type="common">Cattle tick</name>
    <name type="synonym">Boophilus microplus</name>
    <dbReference type="NCBI Taxonomy" id="6941"/>
    <lineage>
        <taxon>Eukaryota</taxon>
        <taxon>Metazoa</taxon>
        <taxon>Ecdysozoa</taxon>
        <taxon>Arthropoda</taxon>
        <taxon>Chelicerata</taxon>
        <taxon>Arachnida</taxon>
        <taxon>Acari</taxon>
        <taxon>Parasitiformes</taxon>
        <taxon>Ixodida</taxon>
        <taxon>Ixodoidea</taxon>
        <taxon>Ixodidae</taxon>
        <taxon>Rhipicephalinae</taxon>
        <taxon>Rhipicephalus</taxon>
        <taxon>Boophilus</taxon>
    </lineage>
</organism>
<sequence>MAGNTSKKFARRRRPPVRTAPNGSARQDGSGPTPLQQCKKPGDKPLSRELLETLRRECLERSVCTRVARLPSVIEKAPQPIKLETPFFKTVEPSDVHITETPATASSKTDKSHLRSPSQTLQQSLHQQNCHQHHNQIVRIPLASIRPGSIRKHGSSQSGLRVPRSSPVSVERSQRRSSTGLSSPPPLQSAAQSAQQQQRHNQQPQRHRASEERPQGEGDMVCKKDESEVRAGSRKVGSGTRLKWPHESPTAVTSEPPHEASSNSPAPRADLISATRNQVVDDATNAASRWQLLKDLKNKRSKLSLPRQSMSASRLAP</sequence>